<organism evidence="1 2">
    <name type="scientific">Candidatus Beckwithbacteria bacterium GW2011_GWB1_47_15</name>
    <dbReference type="NCBI Taxonomy" id="1618371"/>
    <lineage>
        <taxon>Bacteria</taxon>
        <taxon>Candidatus Beckwithiibacteriota</taxon>
    </lineage>
</organism>
<sequence length="139" mass="15285">MKKILVIFSLALFLTLGILVLKGQAKTDATRAYETKQQTMGAVEVVVVPEQLETNSPAVFSLSLNTHSVELNYDYTKIAKLTDDRGSNYQALSWEGGSGGHHLEGKLTFEPLEKRADSITLTLSGIDGQTKDFTWLILP</sequence>
<dbReference type="EMBL" id="LCNT01000010">
    <property type="protein sequence ID" value="KKU60483.1"/>
    <property type="molecule type" value="Genomic_DNA"/>
</dbReference>
<gene>
    <name evidence="1" type="ORF">UX85_C0010G0016</name>
</gene>
<protein>
    <recommendedName>
        <fullName evidence="3">DUF4352 domain-containing protein</fullName>
    </recommendedName>
</protein>
<evidence type="ECO:0000313" key="1">
    <source>
        <dbReference type="EMBL" id="KKU60483.1"/>
    </source>
</evidence>
<comment type="caution">
    <text evidence="1">The sequence shown here is derived from an EMBL/GenBank/DDBJ whole genome shotgun (WGS) entry which is preliminary data.</text>
</comment>
<accession>A0A0G1U290</accession>
<name>A0A0G1U290_9BACT</name>
<evidence type="ECO:0000313" key="2">
    <source>
        <dbReference type="Proteomes" id="UP000033860"/>
    </source>
</evidence>
<dbReference type="Proteomes" id="UP000033860">
    <property type="component" value="Unassembled WGS sequence"/>
</dbReference>
<dbReference type="AlphaFoldDB" id="A0A0G1U290"/>
<evidence type="ECO:0008006" key="3">
    <source>
        <dbReference type="Google" id="ProtNLM"/>
    </source>
</evidence>
<proteinExistence type="predicted"/>
<reference evidence="1 2" key="1">
    <citation type="journal article" date="2015" name="Nature">
        <title>rRNA introns, odd ribosomes, and small enigmatic genomes across a large radiation of phyla.</title>
        <authorList>
            <person name="Brown C.T."/>
            <person name="Hug L.A."/>
            <person name="Thomas B.C."/>
            <person name="Sharon I."/>
            <person name="Castelle C.J."/>
            <person name="Singh A."/>
            <person name="Wilkins M.J."/>
            <person name="Williams K.H."/>
            <person name="Banfield J.F."/>
        </authorList>
    </citation>
    <scope>NUCLEOTIDE SEQUENCE [LARGE SCALE GENOMIC DNA]</scope>
</reference>